<comment type="similarity">
    <text evidence="3">Belongs to the flavoredoxin family.</text>
</comment>
<name>A0A087BU25_9BIFI</name>
<dbReference type="InterPro" id="IPR012349">
    <property type="entry name" value="Split_barrel_FMN-bd"/>
</dbReference>
<dbReference type="GO" id="GO:0010181">
    <property type="term" value="F:FMN binding"/>
    <property type="evidence" value="ECO:0007669"/>
    <property type="project" value="InterPro"/>
</dbReference>
<organism evidence="6 7">
    <name type="scientific">Bifidobacterium mongoliense DSM 21395</name>
    <dbReference type="NCBI Taxonomy" id="1437603"/>
    <lineage>
        <taxon>Bacteria</taxon>
        <taxon>Bacillati</taxon>
        <taxon>Actinomycetota</taxon>
        <taxon>Actinomycetes</taxon>
        <taxon>Bifidobacteriales</taxon>
        <taxon>Bifidobacteriaceae</taxon>
        <taxon>Bifidobacterium</taxon>
    </lineage>
</organism>
<evidence type="ECO:0000256" key="4">
    <source>
        <dbReference type="SAM" id="MobiDB-lite"/>
    </source>
</evidence>
<evidence type="ECO:0000256" key="2">
    <source>
        <dbReference type="ARBA" id="ARBA00022630"/>
    </source>
</evidence>
<evidence type="ECO:0000256" key="3">
    <source>
        <dbReference type="ARBA" id="ARBA00038054"/>
    </source>
</evidence>
<gene>
    <name evidence="6" type="ORF">BMON_1782</name>
</gene>
<evidence type="ECO:0000256" key="1">
    <source>
        <dbReference type="ARBA" id="ARBA00001917"/>
    </source>
</evidence>
<dbReference type="SUPFAM" id="SSF50475">
    <property type="entry name" value="FMN-binding split barrel"/>
    <property type="match status" value="1"/>
</dbReference>
<evidence type="ECO:0000313" key="6">
    <source>
        <dbReference type="EMBL" id="KFI74525.1"/>
    </source>
</evidence>
<proteinExistence type="inferred from homology"/>
<evidence type="ECO:0000259" key="5">
    <source>
        <dbReference type="Pfam" id="PF01613"/>
    </source>
</evidence>
<keyword evidence="2" id="KW-0285">Flavoprotein</keyword>
<dbReference type="GO" id="GO:0016646">
    <property type="term" value="F:oxidoreductase activity, acting on the CH-NH group of donors, NAD or NADP as acceptor"/>
    <property type="evidence" value="ECO:0007669"/>
    <property type="project" value="UniProtKB-ARBA"/>
</dbReference>
<protein>
    <submittedName>
        <fullName evidence="6">Flavin reductase domain-containing protein FMN-binding domain</fullName>
    </submittedName>
</protein>
<dbReference type="EMBL" id="JGZE01000023">
    <property type="protein sequence ID" value="KFI74525.1"/>
    <property type="molecule type" value="Genomic_DNA"/>
</dbReference>
<sequence>MEGSSCHIGGMTSVQAHSDDHTHHADHTGDNDHLNGIDHITIDPGMLYYGNTVVLLSTLNPDGTTNIAPMSSTWALGHTIVLGMGVGSRTATNLRERGEAVLNLPGVELWKQVERLGDTTGNTRGQVQHGHGSVPCADKFAAVGLDRQPSQTVSCDRVAQCRLQIEVRVVGAAPDADGHFLIAQTHVQMVHADPAIVVPGTSHVDPRLWKPLIYNFRHYHTLGSQVGESAITETPSA</sequence>
<reference evidence="6 7" key="1">
    <citation type="submission" date="2014-03" db="EMBL/GenBank/DDBJ databases">
        <title>Genomics of Bifidobacteria.</title>
        <authorList>
            <person name="Ventura M."/>
            <person name="Milani C."/>
            <person name="Lugli G.A."/>
        </authorList>
    </citation>
    <scope>NUCLEOTIDE SEQUENCE [LARGE SCALE GENOMIC DNA]</scope>
    <source>
        <strain evidence="6 7">DSM 21395</strain>
    </source>
</reference>
<dbReference type="InterPro" id="IPR052174">
    <property type="entry name" value="Flavoredoxin"/>
</dbReference>
<dbReference type="eggNOG" id="COG1853">
    <property type="taxonomic scope" value="Bacteria"/>
</dbReference>
<dbReference type="InterPro" id="IPR002563">
    <property type="entry name" value="Flavin_Rdtase-like_dom"/>
</dbReference>
<feature type="domain" description="Flavin reductase like" evidence="5">
    <location>
        <begin position="48"/>
        <end position="222"/>
    </location>
</feature>
<dbReference type="Proteomes" id="UP000029082">
    <property type="component" value="Unassembled WGS sequence"/>
</dbReference>
<evidence type="ECO:0000313" key="7">
    <source>
        <dbReference type="Proteomes" id="UP000029082"/>
    </source>
</evidence>
<accession>A0A087BU25</accession>
<dbReference type="STRING" id="1437603.GCA_000771525_01682"/>
<feature type="compositionally biased region" description="Basic and acidic residues" evidence="4">
    <location>
        <begin position="17"/>
        <end position="33"/>
    </location>
</feature>
<dbReference type="Pfam" id="PF01613">
    <property type="entry name" value="Flavin_Reduct"/>
    <property type="match status" value="1"/>
</dbReference>
<comment type="cofactor">
    <cofactor evidence="1">
        <name>FMN</name>
        <dbReference type="ChEBI" id="CHEBI:58210"/>
    </cofactor>
</comment>
<feature type="region of interest" description="Disordered" evidence="4">
    <location>
        <begin position="1"/>
        <end position="33"/>
    </location>
</feature>
<dbReference type="PANTHER" id="PTHR43567:SF1">
    <property type="entry name" value="FLAVOREDOXIN"/>
    <property type="match status" value="1"/>
</dbReference>
<dbReference type="Gene3D" id="2.30.110.10">
    <property type="entry name" value="Electron Transport, Fmn-binding Protein, Chain A"/>
    <property type="match status" value="1"/>
</dbReference>
<dbReference type="AlphaFoldDB" id="A0A087BU25"/>
<keyword evidence="7" id="KW-1185">Reference proteome</keyword>
<dbReference type="PANTHER" id="PTHR43567">
    <property type="entry name" value="FLAVOREDOXIN-RELATED-RELATED"/>
    <property type="match status" value="1"/>
</dbReference>
<comment type="caution">
    <text evidence="6">The sequence shown here is derived from an EMBL/GenBank/DDBJ whole genome shotgun (WGS) entry which is preliminary data.</text>
</comment>